<evidence type="ECO:0000313" key="2">
    <source>
        <dbReference type="EMBL" id="PWE23619.1"/>
    </source>
</evidence>
<dbReference type="RefSeq" id="WP_109065465.1">
    <property type="nucleotide sequence ID" value="NZ_JAUQUJ010000022.1"/>
</dbReference>
<feature type="transmembrane region" description="Helical" evidence="1">
    <location>
        <begin position="6"/>
        <end position="26"/>
    </location>
</feature>
<name>A0A2U2C3J8_9BACT</name>
<evidence type="ECO:0000256" key="1">
    <source>
        <dbReference type="SAM" id="Phobius"/>
    </source>
</evidence>
<sequence length="157" mass="18241">MIEVYEYIVSKPFLVLLIGILIGYFISRGQKERFKPISNSSSTQEIEEKRVKINPIFNKNASLDAKPMVLSASTKKDSFIKIKGINEDLEKRLYDLGIYQYDQISTWTSKNCDWVESFLQLPGYIRSNQWVEQAKILKTGRETSYSQKLLDEEISEN</sequence>
<reference evidence="2 3" key="1">
    <citation type="submission" date="2018-05" db="EMBL/GenBank/DDBJ databases">
        <title>Antimicrobial susceptibility testing and genomic analysis of Arcobacter skirrowii strains and one Arcobacter butzleri isolated from German poultry farms.</title>
        <authorList>
            <person name="Haenel I."/>
            <person name="Hotzel H."/>
            <person name="Tomaso H."/>
            <person name="Busch A."/>
        </authorList>
    </citation>
    <scope>NUCLEOTIDE SEQUENCE [LARGE SCALE GENOMIC DNA]</scope>
    <source>
        <strain evidence="3">v</strain>
    </source>
</reference>
<evidence type="ECO:0000313" key="3">
    <source>
        <dbReference type="Proteomes" id="UP000245014"/>
    </source>
</evidence>
<organism evidence="2 3">
    <name type="scientific">Aliarcobacter skirrowii</name>
    <dbReference type="NCBI Taxonomy" id="28200"/>
    <lineage>
        <taxon>Bacteria</taxon>
        <taxon>Pseudomonadati</taxon>
        <taxon>Campylobacterota</taxon>
        <taxon>Epsilonproteobacteria</taxon>
        <taxon>Campylobacterales</taxon>
        <taxon>Arcobacteraceae</taxon>
        <taxon>Aliarcobacter</taxon>
    </lineage>
</organism>
<keyword evidence="1" id="KW-0472">Membrane</keyword>
<protein>
    <recommendedName>
        <fullName evidence="4">NADH-quinone oxidoreductase subunit E</fullName>
    </recommendedName>
</protein>
<evidence type="ECO:0008006" key="4">
    <source>
        <dbReference type="Google" id="ProtNLM"/>
    </source>
</evidence>
<accession>A0A2U2C3J8</accession>
<dbReference type="Proteomes" id="UP000245014">
    <property type="component" value="Unassembled WGS sequence"/>
</dbReference>
<dbReference type="STRING" id="28200.GCA_001572935_01740"/>
<comment type="caution">
    <text evidence="2">The sequence shown here is derived from an EMBL/GenBank/DDBJ whole genome shotgun (WGS) entry which is preliminary data.</text>
</comment>
<proteinExistence type="predicted"/>
<gene>
    <name evidence="2" type="ORF">DF188_02810</name>
</gene>
<dbReference type="AlphaFoldDB" id="A0A2U2C3J8"/>
<dbReference type="EMBL" id="QEYI01000001">
    <property type="protein sequence ID" value="PWE23619.1"/>
    <property type="molecule type" value="Genomic_DNA"/>
</dbReference>
<keyword evidence="1" id="KW-1133">Transmembrane helix</keyword>
<keyword evidence="1" id="KW-0812">Transmembrane</keyword>